<dbReference type="GO" id="GO:0005730">
    <property type="term" value="C:nucleolus"/>
    <property type="evidence" value="ECO:0007669"/>
    <property type="project" value="TreeGrafter"/>
</dbReference>
<feature type="compositionally biased region" description="Polar residues" evidence="3">
    <location>
        <begin position="145"/>
        <end position="155"/>
    </location>
</feature>
<dbReference type="GeneID" id="30981472"/>
<organism evidence="4 5">
    <name type="scientific">Suhomyces tanzawaensis NRRL Y-17324</name>
    <dbReference type="NCBI Taxonomy" id="984487"/>
    <lineage>
        <taxon>Eukaryota</taxon>
        <taxon>Fungi</taxon>
        <taxon>Dikarya</taxon>
        <taxon>Ascomycota</taxon>
        <taxon>Saccharomycotina</taxon>
        <taxon>Pichiomycetes</taxon>
        <taxon>Debaryomycetaceae</taxon>
        <taxon>Suhomyces</taxon>
    </lineage>
</organism>
<dbReference type="EMBL" id="KV453910">
    <property type="protein sequence ID" value="ODV80711.1"/>
    <property type="molecule type" value="Genomic_DNA"/>
</dbReference>
<feature type="compositionally biased region" description="Basic and acidic residues" evidence="3">
    <location>
        <begin position="135"/>
        <end position="144"/>
    </location>
</feature>
<keyword evidence="2" id="KW-0175">Coiled coil</keyword>
<feature type="compositionally biased region" description="Acidic residues" evidence="3">
    <location>
        <begin position="257"/>
        <end position="277"/>
    </location>
</feature>
<accession>A0A1E4SMG8</accession>
<feature type="region of interest" description="Disordered" evidence="3">
    <location>
        <begin position="19"/>
        <end position="285"/>
    </location>
</feature>
<dbReference type="PANTHER" id="PTHR22691">
    <property type="entry name" value="YEAST SPT2-RELATED"/>
    <property type="match status" value="1"/>
</dbReference>
<feature type="compositionally biased region" description="Polar residues" evidence="3">
    <location>
        <begin position="33"/>
        <end position="46"/>
    </location>
</feature>
<dbReference type="OrthoDB" id="4035998at2759"/>
<evidence type="ECO:0000256" key="3">
    <source>
        <dbReference type="SAM" id="MobiDB-lite"/>
    </source>
</evidence>
<dbReference type="STRING" id="984487.A0A1E4SMG8"/>
<reference evidence="5" key="1">
    <citation type="submission" date="2016-05" db="EMBL/GenBank/DDBJ databases">
        <title>Comparative genomics of biotechnologically important yeasts.</title>
        <authorList>
            <consortium name="DOE Joint Genome Institute"/>
            <person name="Riley R."/>
            <person name="Haridas S."/>
            <person name="Wolfe K.H."/>
            <person name="Lopes M.R."/>
            <person name="Hittinger C.T."/>
            <person name="Goker M."/>
            <person name="Salamov A."/>
            <person name="Wisecaver J."/>
            <person name="Long T.M."/>
            <person name="Aerts A.L."/>
            <person name="Barry K."/>
            <person name="Choi C."/>
            <person name="Clum A."/>
            <person name="Coughlan A.Y."/>
            <person name="Deshpande S."/>
            <person name="Douglass A.P."/>
            <person name="Hanson S.J."/>
            <person name="Klenk H.-P."/>
            <person name="Labutti K."/>
            <person name="Lapidus A."/>
            <person name="Lindquist E."/>
            <person name="Lipzen A."/>
            <person name="Meier-Kolthoff J.P."/>
            <person name="Ohm R.A."/>
            <person name="Otillar R.P."/>
            <person name="Pangilinan J."/>
            <person name="Peng Y."/>
            <person name="Rokas A."/>
            <person name="Rosa C.A."/>
            <person name="Scheuner C."/>
            <person name="Sibirny A.A."/>
            <person name="Slot J.C."/>
            <person name="Stielow J.B."/>
            <person name="Sun H."/>
            <person name="Kurtzman C.P."/>
            <person name="Blackwell M."/>
            <person name="Grigoriev I.V."/>
            <person name="Jeffries T.W."/>
        </authorList>
    </citation>
    <scope>NUCLEOTIDE SEQUENCE [LARGE SCALE GENOMIC DNA]</scope>
    <source>
        <strain evidence="5">NRRL Y-17324</strain>
    </source>
</reference>
<name>A0A1E4SMG8_9ASCO</name>
<feature type="compositionally biased region" description="Basic and acidic residues" evidence="3">
    <location>
        <begin position="65"/>
        <end position="81"/>
    </location>
</feature>
<dbReference type="Pfam" id="PF08243">
    <property type="entry name" value="SPT2"/>
    <property type="match status" value="1"/>
</dbReference>
<dbReference type="Proteomes" id="UP000094285">
    <property type="component" value="Unassembled WGS sequence"/>
</dbReference>
<sequence length="357" mass="40121">MTFTLHNTSMSLSSILQHVKKKGQVTPKPQPQPASTTLKVASSSSGVVPAQRPVDPVVARLKEKRRLEREQKEQEAREKKGLPPKKTKPKPAPATAKARPAPSKTPSKAANPGPSQQSRQSKPPVPQKKMSFNDLMKRASKIDQSKLSISFQSKNKSPEAPLAKSSRPSSRASSVPAESRKTKQPASSRPRPPPPPARPTQRSRSVPSEPRHPKESRAPLPIRGPSAMLESKLKTKKPVRGTGSSNGGSFGHRNHEDEEEYDSEDSMDSFIESDDEEEFRRQKSAAEYDRDEIWAIFNKGKKRSYYNDDYDSDDMEATGAEIFEEERRSKRNAELEDRREAEEERRLAELKRKKLNR</sequence>
<feature type="compositionally biased region" description="Basic and acidic residues" evidence="3">
    <location>
        <begin position="325"/>
        <end position="350"/>
    </location>
</feature>
<protein>
    <submittedName>
        <fullName evidence="4">SPT2-domain-containing protein</fullName>
    </submittedName>
</protein>
<dbReference type="SMART" id="SM00784">
    <property type="entry name" value="SPT2"/>
    <property type="match status" value="1"/>
</dbReference>
<comment type="similarity">
    <text evidence="1">Belongs to the SPT2 family.</text>
</comment>
<dbReference type="GO" id="GO:0006360">
    <property type="term" value="P:transcription by RNA polymerase I"/>
    <property type="evidence" value="ECO:0007669"/>
    <property type="project" value="TreeGrafter"/>
</dbReference>
<feature type="compositionally biased region" description="Low complexity" evidence="3">
    <location>
        <begin position="93"/>
        <end position="110"/>
    </location>
</feature>
<dbReference type="AlphaFoldDB" id="A0A1E4SMG8"/>
<dbReference type="InterPro" id="IPR013256">
    <property type="entry name" value="Chromatin_SPT2"/>
</dbReference>
<dbReference type="PANTHER" id="PTHR22691:SF8">
    <property type="entry name" value="PROTEIN SPT2 HOMOLOG"/>
    <property type="match status" value="1"/>
</dbReference>
<evidence type="ECO:0000313" key="5">
    <source>
        <dbReference type="Proteomes" id="UP000094285"/>
    </source>
</evidence>
<proteinExistence type="inferred from homology"/>
<dbReference type="GO" id="GO:0042393">
    <property type="term" value="F:histone binding"/>
    <property type="evidence" value="ECO:0007669"/>
    <property type="project" value="TreeGrafter"/>
</dbReference>
<evidence type="ECO:0000256" key="1">
    <source>
        <dbReference type="ARBA" id="ARBA00006461"/>
    </source>
</evidence>
<feature type="region of interest" description="Disordered" evidence="3">
    <location>
        <begin position="304"/>
        <end position="357"/>
    </location>
</feature>
<dbReference type="GO" id="GO:0006334">
    <property type="term" value="P:nucleosome assembly"/>
    <property type="evidence" value="ECO:0007669"/>
    <property type="project" value="TreeGrafter"/>
</dbReference>
<dbReference type="GO" id="GO:0003677">
    <property type="term" value="F:DNA binding"/>
    <property type="evidence" value="ECO:0007669"/>
    <property type="project" value="TreeGrafter"/>
</dbReference>
<feature type="compositionally biased region" description="Low complexity" evidence="3">
    <location>
        <begin position="160"/>
        <end position="177"/>
    </location>
</feature>
<evidence type="ECO:0000256" key="2">
    <source>
        <dbReference type="ARBA" id="ARBA00023054"/>
    </source>
</evidence>
<dbReference type="RefSeq" id="XP_020065833.1">
    <property type="nucleotide sequence ID" value="XM_020207335.1"/>
</dbReference>
<evidence type="ECO:0000313" key="4">
    <source>
        <dbReference type="EMBL" id="ODV80711.1"/>
    </source>
</evidence>
<keyword evidence="5" id="KW-1185">Reference proteome</keyword>
<gene>
    <name evidence="4" type="ORF">CANTADRAFT_25140</name>
</gene>